<evidence type="ECO:0000256" key="2">
    <source>
        <dbReference type="ARBA" id="ARBA00022643"/>
    </source>
</evidence>
<dbReference type="AlphaFoldDB" id="A0A7C0Y912"/>
<dbReference type="SUPFAM" id="SSF51412">
    <property type="entry name" value="Inosine monophosphate dehydrogenase (IMPDH)"/>
    <property type="match status" value="1"/>
</dbReference>
<sequence length="316" mass="33561">MFKTELCDLLGVEYPIIQGGMAWVSDAYLAVAVSEAGALGVIAAGHIQDPEDLRREIRTVKELTSRPFGVNIMLMNPLASQLVELVLEEGVPVVTTGAGNPGKFISCLREAGVKVVPVVASVALAKRVEREGAHAVVVEGTEAGGHIGELTTMALVPQVVDAVSIPVVAAGGIADGRGFLAALALGAHGVQMGTRFAASTECRVHENWKRAYLRARDRDTVVTGRSTGHPVRVIRNRLAREFLKLEQGGASMEEFDMLGVGALRRAALEGDVEMGSVMAGQIVGLIKEIKPVKEIIGEIMAQARRELERLQSLMGG</sequence>
<dbReference type="PANTHER" id="PTHR32332:SF20">
    <property type="entry name" value="2-NITROPROPANE DIOXYGENASE-LIKE PROTEIN"/>
    <property type="match status" value="1"/>
</dbReference>
<dbReference type="InterPro" id="IPR004136">
    <property type="entry name" value="NMO"/>
</dbReference>
<comment type="caution">
    <text evidence="4">The sequence shown here is derived from an EMBL/GenBank/DDBJ whole genome shotgun (WGS) entry which is preliminary data.</text>
</comment>
<accession>A0A7C0Y912</accession>
<dbReference type="GO" id="GO:0018580">
    <property type="term" value="F:nitronate monooxygenase activity"/>
    <property type="evidence" value="ECO:0007669"/>
    <property type="project" value="InterPro"/>
</dbReference>
<dbReference type="Pfam" id="PF03060">
    <property type="entry name" value="NMO"/>
    <property type="match status" value="2"/>
</dbReference>
<dbReference type="Proteomes" id="UP000885690">
    <property type="component" value="Unassembled WGS sequence"/>
</dbReference>
<dbReference type="PANTHER" id="PTHR32332">
    <property type="entry name" value="2-NITROPROPANE DIOXYGENASE"/>
    <property type="match status" value="1"/>
</dbReference>
<dbReference type="EMBL" id="DQWS01000107">
    <property type="protein sequence ID" value="HDD52976.1"/>
    <property type="molecule type" value="Genomic_DNA"/>
</dbReference>
<organism evidence="4">
    <name type="scientific">Thermosulfidibacter takaii</name>
    <dbReference type="NCBI Taxonomy" id="412593"/>
    <lineage>
        <taxon>Bacteria</taxon>
        <taxon>Pseudomonadati</taxon>
        <taxon>Thermosulfidibacterota</taxon>
        <taxon>Thermosulfidibacteria</taxon>
        <taxon>Thermosulfidibacterales</taxon>
        <taxon>Thermosulfidibacteraceae</taxon>
    </lineage>
</organism>
<dbReference type="InterPro" id="IPR013785">
    <property type="entry name" value="Aldolase_TIM"/>
</dbReference>
<keyword evidence="3" id="KW-0560">Oxidoreductase</keyword>
<dbReference type="NCBIfam" id="TIGR03151">
    <property type="entry name" value="enACPred_II"/>
    <property type="match status" value="1"/>
</dbReference>
<dbReference type="CDD" id="cd04730">
    <property type="entry name" value="NPD_like"/>
    <property type="match status" value="1"/>
</dbReference>
<evidence type="ECO:0000313" key="4">
    <source>
        <dbReference type="EMBL" id="HDD52976.1"/>
    </source>
</evidence>
<gene>
    <name evidence="4" type="primary">fabK</name>
    <name evidence="4" type="ORF">ENF32_02765</name>
</gene>
<keyword evidence="2" id="KW-0288">FMN</keyword>
<name>A0A7C0Y912_9BACT</name>
<dbReference type="Gene3D" id="3.20.20.70">
    <property type="entry name" value="Aldolase class I"/>
    <property type="match status" value="1"/>
</dbReference>
<keyword evidence="1" id="KW-0285">Flavoprotein</keyword>
<evidence type="ECO:0000256" key="1">
    <source>
        <dbReference type="ARBA" id="ARBA00022630"/>
    </source>
</evidence>
<proteinExistence type="predicted"/>
<protein>
    <submittedName>
        <fullName evidence="4">Enoyl-[acyl-carrier-protein] reductase FabK</fullName>
    </submittedName>
</protein>
<dbReference type="InterPro" id="IPR017569">
    <property type="entry name" value="Enoyl_ACP_red-II_put"/>
</dbReference>
<evidence type="ECO:0000256" key="3">
    <source>
        <dbReference type="ARBA" id="ARBA00023002"/>
    </source>
</evidence>
<reference evidence="4" key="1">
    <citation type="journal article" date="2020" name="mSystems">
        <title>Genome- and Community-Level Interaction Insights into Carbon Utilization and Element Cycling Functions of Hydrothermarchaeota in Hydrothermal Sediment.</title>
        <authorList>
            <person name="Zhou Z."/>
            <person name="Liu Y."/>
            <person name="Xu W."/>
            <person name="Pan J."/>
            <person name="Luo Z.H."/>
            <person name="Li M."/>
        </authorList>
    </citation>
    <scope>NUCLEOTIDE SEQUENCE [LARGE SCALE GENOMIC DNA]</scope>
    <source>
        <strain evidence="4">HyVt-115</strain>
    </source>
</reference>